<evidence type="ECO:0000256" key="1">
    <source>
        <dbReference type="SAM" id="MobiDB-lite"/>
    </source>
</evidence>
<feature type="compositionally biased region" description="Pro residues" evidence="1">
    <location>
        <begin position="187"/>
        <end position="199"/>
    </location>
</feature>
<feature type="region of interest" description="Disordered" evidence="1">
    <location>
        <begin position="158"/>
        <end position="243"/>
    </location>
</feature>
<accession>A0AAN9EFQ3</accession>
<dbReference type="EMBL" id="JAYWIO010000006">
    <property type="protein sequence ID" value="KAK7256446.1"/>
    <property type="molecule type" value="Genomic_DNA"/>
</dbReference>
<feature type="compositionally biased region" description="Basic and acidic residues" evidence="1">
    <location>
        <begin position="113"/>
        <end position="130"/>
    </location>
</feature>
<evidence type="ECO:0000313" key="2">
    <source>
        <dbReference type="EMBL" id="KAK7256446.1"/>
    </source>
</evidence>
<protein>
    <submittedName>
        <fullName evidence="2">Uncharacterized protein</fullName>
    </submittedName>
</protein>
<feature type="compositionally biased region" description="Polar residues" evidence="1">
    <location>
        <begin position="202"/>
        <end position="217"/>
    </location>
</feature>
<feature type="compositionally biased region" description="Basic and acidic residues" evidence="1">
    <location>
        <begin position="225"/>
        <end position="239"/>
    </location>
</feature>
<dbReference type="PANTHER" id="PTHR16469">
    <property type="entry name" value="UBIQUITIN-ASSOCIATED AND SH3 DOMAIN-CONTAINING BA-RELATED"/>
    <property type="match status" value="1"/>
</dbReference>
<feature type="compositionally biased region" description="Basic and acidic residues" evidence="1">
    <location>
        <begin position="171"/>
        <end position="181"/>
    </location>
</feature>
<dbReference type="PANTHER" id="PTHR16469:SF27">
    <property type="entry name" value="UBIQUITIN-ASSOCIATED AND SH3 DOMAIN-CONTAINING BA-RELATED"/>
    <property type="match status" value="1"/>
</dbReference>
<dbReference type="Proteomes" id="UP001372338">
    <property type="component" value="Unassembled WGS sequence"/>
</dbReference>
<dbReference type="InterPro" id="IPR051710">
    <property type="entry name" value="Phosphatase_SH3-domain"/>
</dbReference>
<comment type="caution">
    <text evidence="2">The sequence shown here is derived from an EMBL/GenBank/DDBJ whole genome shotgun (WGS) entry which is preliminary data.</text>
</comment>
<dbReference type="InterPro" id="IPR029033">
    <property type="entry name" value="His_PPase_superfam"/>
</dbReference>
<proteinExistence type="predicted"/>
<name>A0AAN9EFQ3_CROPI</name>
<gene>
    <name evidence="2" type="ORF">RIF29_29896</name>
</gene>
<reference evidence="2 3" key="1">
    <citation type="submission" date="2024-01" db="EMBL/GenBank/DDBJ databases">
        <title>The genomes of 5 underutilized Papilionoideae crops provide insights into root nodulation and disease resistanc.</title>
        <authorList>
            <person name="Yuan L."/>
        </authorList>
    </citation>
    <scope>NUCLEOTIDE SEQUENCE [LARGE SCALE GENOMIC DNA]</scope>
    <source>
        <strain evidence="2">ZHUSHIDOU_FW_LH</strain>
        <tissue evidence="2">Leaf</tissue>
    </source>
</reference>
<dbReference type="Gene3D" id="3.40.50.1240">
    <property type="entry name" value="Phosphoglycerate mutase-like"/>
    <property type="match status" value="1"/>
</dbReference>
<feature type="region of interest" description="Disordered" evidence="1">
    <location>
        <begin position="109"/>
        <end position="130"/>
    </location>
</feature>
<sequence length="467" mass="53087">MGNTLVSIGLAALEWVHTSIGLSGLKKGTKRLCWDTPRLQQHQRKHRRLHFHHRQIPLHQPHRRQLHHHPDPPTLLQRHRLRPHPATIHIRLQLASSADATIASIKHNLSSHSIREEREKGEEREKEEEKVTVAIAATATTIATVNNRSSIDFKCRCNHPEHRTQPLSSLRSERRREERRRPSSPSLQPPLPPSPPPSSPSTTDPASPNADATTASIELNPKAAFDQREKEREKGGEDHRRHRYNRHYHRHRHHRQQHIQHRADVNIATNLMDLMVVLKPTDVGGDGSDVDSKDGGDNPDDDDGLTLPSFFPTFFFLVSVEYGLCEMMNKKAICLDVAPKDGNWGLGISESEAMLPAEAVDTNVERMYKELPKWEEPFLQARARYQQIFKDLANKYIAENLLLVTHGEGVDVALSSLKKEATVYEVQYCAYVELRRPVFEKDETFTTGEFDVFSNSGETGISYRGGS</sequence>
<dbReference type="AlphaFoldDB" id="A0AAN9EFQ3"/>
<evidence type="ECO:0000313" key="3">
    <source>
        <dbReference type="Proteomes" id="UP001372338"/>
    </source>
</evidence>
<keyword evidence="3" id="KW-1185">Reference proteome</keyword>
<organism evidence="2 3">
    <name type="scientific">Crotalaria pallida</name>
    <name type="common">Smooth rattlebox</name>
    <name type="synonym">Crotalaria striata</name>
    <dbReference type="NCBI Taxonomy" id="3830"/>
    <lineage>
        <taxon>Eukaryota</taxon>
        <taxon>Viridiplantae</taxon>
        <taxon>Streptophyta</taxon>
        <taxon>Embryophyta</taxon>
        <taxon>Tracheophyta</taxon>
        <taxon>Spermatophyta</taxon>
        <taxon>Magnoliopsida</taxon>
        <taxon>eudicotyledons</taxon>
        <taxon>Gunneridae</taxon>
        <taxon>Pentapetalae</taxon>
        <taxon>rosids</taxon>
        <taxon>fabids</taxon>
        <taxon>Fabales</taxon>
        <taxon>Fabaceae</taxon>
        <taxon>Papilionoideae</taxon>
        <taxon>50 kb inversion clade</taxon>
        <taxon>genistoids sensu lato</taxon>
        <taxon>core genistoids</taxon>
        <taxon>Crotalarieae</taxon>
        <taxon>Crotalaria</taxon>
    </lineage>
</organism>